<protein>
    <recommendedName>
        <fullName evidence="3">Ndc10 domain-containing protein</fullName>
    </recommendedName>
</protein>
<dbReference type="Proteomes" id="UP000078561">
    <property type="component" value="Unassembled WGS sequence"/>
</dbReference>
<evidence type="ECO:0000313" key="2">
    <source>
        <dbReference type="Proteomes" id="UP000078561"/>
    </source>
</evidence>
<name>A0A163IZT0_ABSGL</name>
<gene>
    <name evidence="1" type="primary">ABSGL_01689.1 scaffold 2091</name>
</gene>
<dbReference type="InterPro" id="IPR038279">
    <property type="entry name" value="Ndc10_dom2_sf"/>
</dbReference>
<dbReference type="EMBL" id="LT550921">
    <property type="protein sequence ID" value="SAL96293.1"/>
    <property type="molecule type" value="Genomic_DNA"/>
</dbReference>
<accession>A0A163IZT0</accession>
<dbReference type="OrthoDB" id="2287578at2759"/>
<reference evidence="1" key="1">
    <citation type="submission" date="2016-04" db="EMBL/GenBank/DDBJ databases">
        <authorList>
            <person name="Evans L.H."/>
            <person name="Alamgir A."/>
            <person name="Owens N."/>
            <person name="Weber N.D."/>
            <person name="Virtaneva K."/>
            <person name="Barbian K."/>
            <person name="Babar A."/>
            <person name="Rosenke K."/>
        </authorList>
    </citation>
    <scope>NUCLEOTIDE SEQUENCE [LARGE SCALE GENOMIC DNA]</scope>
    <source>
        <strain evidence="1">CBS 101.48</strain>
    </source>
</reference>
<organism evidence="1">
    <name type="scientific">Absidia glauca</name>
    <name type="common">Pin mould</name>
    <dbReference type="NCBI Taxonomy" id="4829"/>
    <lineage>
        <taxon>Eukaryota</taxon>
        <taxon>Fungi</taxon>
        <taxon>Fungi incertae sedis</taxon>
        <taxon>Mucoromycota</taxon>
        <taxon>Mucoromycotina</taxon>
        <taxon>Mucoromycetes</taxon>
        <taxon>Mucorales</taxon>
        <taxon>Cunninghamellaceae</taxon>
        <taxon>Absidia</taxon>
    </lineage>
</organism>
<keyword evidence="2" id="KW-1185">Reference proteome</keyword>
<dbReference type="InParanoid" id="A0A163IZT0"/>
<dbReference type="Gene3D" id="1.10.443.20">
    <property type="entry name" value="Centromere DNA-binding protein complex CBF3 subunit, domain 2"/>
    <property type="match status" value="1"/>
</dbReference>
<sequence length="161" mass="18539">MEQHNASARSCSRRSANDMTDWRQKNSALAILFNPIVAENAFVQVIMMFRKTFVQDSVLMMELHPAIPFGDIQSSLIQPICHSKGYAAIEAQEHDPGHTLLQQRVPMRSRFQTPIGYKILFCPSYYFAPSSPRQYFFASIVILSTPRRQTNERANERTNER</sequence>
<evidence type="ECO:0008006" key="3">
    <source>
        <dbReference type="Google" id="ProtNLM"/>
    </source>
</evidence>
<dbReference type="AlphaFoldDB" id="A0A163IZT0"/>
<dbReference type="GO" id="GO:0003677">
    <property type="term" value="F:DNA binding"/>
    <property type="evidence" value="ECO:0007669"/>
    <property type="project" value="InterPro"/>
</dbReference>
<proteinExistence type="predicted"/>
<evidence type="ECO:0000313" key="1">
    <source>
        <dbReference type="EMBL" id="SAL96293.1"/>
    </source>
</evidence>